<keyword evidence="2" id="KW-1185">Reference proteome</keyword>
<organism evidence="1 2">
    <name type="scientific">Hymenobacter cavernae</name>
    <dbReference type="NCBI Taxonomy" id="2044852"/>
    <lineage>
        <taxon>Bacteria</taxon>
        <taxon>Pseudomonadati</taxon>
        <taxon>Bacteroidota</taxon>
        <taxon>Cytophagia</taxon>
        <taxon>Cytophagales</taxon>
        <taxon>Hymenobacteraceae</taxon>
        <taxon>Hymenobacter</taxon>
    </lineage>
</organism>
<evidence type="ECO:0000313" key="1">
    <source>
        <dbReference type="EMBL" id="GGF05572.1"/>
    </source>
</evidence>
<sequence>MRASLFFVRVALFWGIPLLLPGCIEPYMPAAISSPQSYLVVDGCINSQGVTTINLSRTYDIVTQTPPPVETKATVAIEQEDGPHYPVNESTTKGTYTSPNLTLNTAKNYRLFIRTGAGQEYASAYVPVKTTPPIDNVAWRATDAGLNIYVNTHDDTKASQYYRWEYEETWEIKPPYSPIVEYKNRQIQDITTFFPATCWGNNQSTAIQISNTTRLTQDVVSDFLICSYPTTSERLRSKYSILIKQHAQTQEEYQYWELLKKNTENIGTLFDPQPAQLTGNVRCLSNETELAMGFVGAHSLEKKRIFISRMDLPQKWLIQSGYESCVPPDTIFLTKPFPPPPPAVTLQSYFGNPNYLPIYPVYDQMGAIIGYTAQSRDCIDCRTRGTALRPSFWQ</sequence>
<evidence type="ECO:0008006" key="3">
    <source>
        <dbReference type="Google" id="ProtNLM"/>
    </source>
</evidence>
<dbReference type="EMBL" id="BMHT01000002">
    <property type="protein sequence ID" value="GGF05572.1"/>
    <property type="molecule type" value="Genomic_DNA"/>
</dbReference>
<comment type="caution">
    <text evidence="1">The sequence shown here is derived from an EMBL/GenBank/DDBJ whole genome shotgun (WGS) entry which is preliminary data.</text>
</comment>
<name>A0ABQ1TZP0_9BACT</name>
<protein>
    <recommendedName>
        <fullName evidence="3">DUF4249 domain-containing protein</fullName>
    </recommendedName>
</protein>
<accession>A0ABQ1TZP0</accession>
<dbReference type="InterPro" id="IPR025345">
    <property type="entry name" value="DUF4249"/>
</dbReference>
<dbReference type="Proteomes" id="UP000632273">
    <property type="component" value="Unassembled WGS sequence"/>
</dbReference>
<dbReference type="RefSeq" id="WP_188812857.1">
    <property type="nucleotide sequence ID" value="NZ_BMHT01000002.1"/>
</dbReference>
<evidence type="ECO:0000313" key="2">
    <source>
        <dbReference type="Proteomes" id="UP000632273"/>
    </source>
</evidence>
<proteinExistence type="predicted"/>
<gene>
    <name evidence="1" type="ORF">GCM10011383_15840</name>
</gene>
<reference evidence="2" key="1">
    <citation type="journal article" date="2019" name="Int. J. Syst. Evol. Microbiol.">
        <title>The Global Catalogue of Microorganisms (GCM) 10K type strain sequencing project: providing services to taxonomists for standard genome sequencing and annotation.</title>
        <authorList>
            <consortium name="The Broad Institute Genomics Platform"/>
            <consortium name="The Broad Institute Genome Sequencing Center for Infectious Disease"/>
            <person name="Wu L."/>
            <person name="Ma J."/>
        </authorList>
    </citation>
    <scope>NUCLEOTIDE SEQUENCE [LARGE SCALE GENOMIC DNA]</scope>
    <source>
        <strain evidence="2">CGMCC 1.15197</strain>
    </source>
</reference>
<dbReference type="Pfam" id="PF14054">
    <property type="entry name" value="DUF4249"/>
    <property type="match status" value="1"/>
</dbReference>